<name>A0A4P9W8S1_9FUNG</name>
<evidence type="ECO:0000313" key="2">
    <source>
        <dbReference type="EMBL" id="RKO88764.1"/>
    </source>
</evidence>
<accession>A0A4P9W8S1</accession>
<gene>
    <name evidence="2" type="ORF">BDK51DRAFT_27531</name>
</gene>
<dbReference type="EMBL" id="KZ996494">
    <property type="protein sequence ID" value="RKO88764.1"/>
    <property type="molecule type" value="Genomic_DNA"/>
</dbReference>
<proteinExistence type="predicted"/>
<keyword evidence="3" id="KW-1185">Reference proteome</keyword>
<sequence>MKERELRELAVKAEREERQAASKEERKHLHVLIAEQMLEYAFNANWAKLQALRQPTDQQPHQEAKHEANAAAFKKEIGKERDLREAYEKTVSARLSGPYHADYAKLREA</sequence>
<reference evidence="3" key="1">
    <citation type="journal article" date="2018" name="Nat. Microbiol.">
        <title>Leveraging single-cell genomics to expand the fungal tree of life.</title>
        <authorList>
            <person name="Ahrendt S.R."/>
            <person name="Quandt C.A."/>
            <person name="Ciobanu D."/>
            <person name="Clum A."/>
            <person name="Salamov A."/>
            <person name="Andreopoulos B."/>
            <person name="Cheng J.F."/>
            <person name="Woyke T."/>
            <person name="Pelin A."/>
            <person name="Henrissat B."/>
            <person name="Reynolds N.K."/>
            <person name="Benny G.L."/>
            <person name="Smith M.E."/>
            <person name="James T.Y."/>
            <person name="Grigoriev I.V."/>
        </authorList>
    </citation>
    <scope>NUCLEOTIDE SEQUENCE [LARGE SCALE GENOMIC DNA]</scope>
</reference>
<dbReference type="AlphaFoldDB" id="A0A4P9W8S1"/>
<dbReference type="Proteomes" id="UP000269721">
    <property type="component" value="Unassembled WGS sequence"/>
</dbReference>
<evidence type="ECO:0000313" key="3">
    <source>
        <dbReference type="Proteomes" id="UP000269721"/>
    </source>
</evidence>
<feature type="region of interest" description="Disordered" evidence="1">
    <location>
        <begin position="1"/>
        <end position="25"/>
    </location>
</feature>
<protein>
    <submittedName>
        <fullName evidence="2">Uncharacterized protein</fullName>
    </submittedName>
</protein>
<organism evidence="2 3">
    <name type="scientific">Blyttiomyces helicus</name>
    <dbReference type="NCBI Taxonomy" id="388810"/>
    <lineage>
        <taxon>Eukaryota</taxon>
        <taxon>Fungi</taxon>
        <taxon>Fungi incertae sedis</taxon>
        <taxon>Chytridiomycota</taxon>
        <taxon>Chytridiomycota incertae sedis</taxon>
        <taxon>Chytridiomycetes</taxon>
        <taxon>Chytridiomycetes incertae sedis</taxon>
        <taxon>Blyttiomyces</taxon>
    </lineage>
</organism>
<feature type="non-terminal residue" evidence="2">
    <location>
        <position position="109"/>
    </location>
</feature>
<evidence type="ECO:0000256" key="1">
    <source>
        <dbReference type="SAM" id="MobiDB-lite"/>
    </source>
</evidence>